<reference evidence="7" key="1">
    <citation type="submission" date="2024-05" db="EMBL/GenBank/DDBJ databases">
        <title>Genome sequencing of novel strain.</title>
        <authorList>
            <person name="Ganbat D."/>
            <person name="Ganbat S."/>
            <person name="Lee S.-J."/>
        </authorList>
    </citation>
    <scope>NUCLEOTIDE SEQUENCE</scope>
    <source>
        <strain evidence="7">SMD15-11</strain>
    </source>
</reference>
<feature type="domain" description="NAD-specific glutamate dehydrogenase C-terminal" evidence="3">
    <location>
        <begin position="1270"/>
        <end position="1607"/>
    </location>
</feature>
<dbReference type="Gene3D" id="3.40.50.720">
    <property type="entry name" value="NAD(P)-binding Rossmann-like Domain"/>
    <property type="match status" value="1"/>
</dbReference>
<dbReference type="InterPro" id="IPR046346">
    <property type="entry name" value="Aminoacid_DH-like_N_sf"/>
</dbReference>
<feature type="domain" description="NAD-glutamate dehydrogenase N-terminal ACT1" evidence="4">
    <location>
        <begin position="35"/>
        <end position="178"/>
    </location>
</feature>
<dbReference type="Pfam" id="PF21074">
    <property type="entry name" value="GDH_C"/>
    <property type="match status" value="1"/>
</dbReference>
<dbReference type="InterPro" id="IPR049064">
    <property type="entry name" value="NAD_Glu_DH_ACT3"/>
</dbReference>
<dbReference type="Pfam" id="PF05088">
    <property type="entry name" value="Bac_GDH_CD"/>
    <property type="match status" value="1"/>
</dbReference>
<dbReference type="EMBL" id="CP154858">
    <property type="protein sequence ID" value="XDT72661.1"/>
    <property type="molecule type" value="Genomic_DNA"/>
</dbReference>
<dbReference type="InterPro" id="IPR049056">
    <property type="entry name" value="NAD_Glu_DH_HM3"/>
</dbReference>
<dbReference type="GO" id="GO:0004069">
    <property type="term" value="F:L-aspartate:2-oxoglutarate aminotransferase activity"/>
    <property type="evidence" value="ECO:0007669"/>
    <property type="project" value="InterPro"/>
</dbReference>
<dbReference type="Pfam" id="PF21076">
    <property type="entry name" value="GDH_ACT2"/>
    <property type="match status" value="1"/>
</dbReference>
<dbReference type="Pfam" id="PF21077">
    <property type="entry name" value="GDH_ACT3"/>
    <property type="match status" value="1"/>
</dbReference>
<feature type="domain" description="NAD-glutamate dehydrogenase catalytic" evidence="2">
    <location>
        <begin position="732"/>
        <end position="1225"/>
    </location>
</feature>
<name>A0AB39UY08_9GAMM</name>
<feature type="domain" description="NAD-glutamate dehydrogenase ACT3" evidence="6">
    <location>
        <begin position="552"/>
        <end position="630"/>
    </location>
</feature>
<dbReference type="InterPro" id="IPR024727">
    <property type="entry name" value="NAD_Glu_DH_N_ACT1"/>
</dbReference>
<dbReference type="GO" id="GO:0006538">
    <property type="term" value="P:L-glutamate catabolic process"/>
    <property type="evidence" value="ECO:0007669"/>
    <property type="project" value="InterPro"/>
</dbReference>
<dbReference type="Pfam" id="PF21078">
    <property type="entry name" value="GDH_HM3"/>
    <property type="match status" value="1"/>
</dbReference>
<evidence type="ECO:0000313" key="7">
    <source>
        <dbReference type="EMBL" id="XDT72661.1"/>
    </source>
</evidence>
<evidence type="ECO:0000259" key="2">
    <source>
        <dbReference type="Pfam" id="PF05088"/>
    </source>
</evidence>
<dbReference type="InterPro" id="IPR049058">
    <property type="entry name" value="NAD_Glu_DH_HM2"/>
</dbReference>
<evidence type="ECO:0000259" key="6">
    <source>
        <dbReference type="Pfam" id="PF21077"/>
    </source>
</evidence>
<proteinExistence type="predicted"/>
<protein>
    <submittedName>
        <fullName evidence="7">NAD-glutamate dehydrogenase</fullName>
        <ecNumber evidence="7">1.4.1.2</ecNumber>
    </submittedName>
</protein>
<accession>A0AB39UY08</accession>
<dbReference type="InterPro" id="IPR036291">
    <property type="entry name" value="NAD(P)-bd_dom_sf"/>
</dbReference>
<evidence type="ECO:0000259" key="4">
    <source>
        <dbReference type="Pfam" id="PF21075"/>
    </source>
</evidence>
<gene>
    <name evidence="7" type="ORF">AAIA72_01370</name>
</gene>
<dbReference type="InterPro" id="IPR028971">
    <property type="entry name" value="NAD-GDH_cat"/>
</dbReference>
<dbReference type="SUPFAM" id="SSF51735">
    <property type="entry name" value="NAD(P)-binding Rossmann-fold domains"/>
    <property type="match status" value="1"/>
</dbReference>
<dbReference type="PIRSF" id="PIRSF036761">
    <property type="entry name" value="GDH_Mll4104"/>
    <property type="match status" value="1"/>
</dbReference>
<dbReference type="SUPFAM" id="SSF53223">
    <property type="entry name" value="Aminoacid dehydrogenase-like, N-terminal domain"/>
    <property type="match status" value="1"/>
</dbReference>
<dbReference type="PANTHER" id="PTHR43403">
    <property type="entry name" value="NAD-SPECIFIC GLUTAMATE DEHYDROGENASE"/>
    <property type="match status" value="1"/>
</dbReference>
<dbReference type="Pfam" id="PF21079">
    <property type="entry name" value="GDH_HM2"/>
    <property type="match status" value="1"/>
</dbReference>
<dbReference type="Pfam" id="PF21075">
    <property type="entry name" value="GDH_ACT1"/>
    <property type="match status" value="1"/>
</dbReference>
<dbReference type="GO" id="GO:0004352">
    <property type="term" value="F:glutamate dehydrogenase (NAD+) activity"/>
    <property type="evidence" value="ECO:0007669"/>
    <property type="project" value="UniProtKB-EC"/>
</dbReference>
<dbReference type="InterPro" id="IPR049059">
    <property type="entry name" value="NAD_Glu_DH_HM1"/>
</dbReference>
<dbReference type="InterPro" id="IPR048381">
    <property type="entry name" value="GDH_C"/>
</dbReference>
<evidence type="ECO:0000259" key="5">
    <source>
        <dbReference type="Pfam" id="PF21076"/>
    </source>
</evidence>
<evidence type="ECO:0000259" key="3">
    <source>
        <dbReference type="Pfam" id="PF21074"/>
    </source>
</evidence>
<feature type="domain" description="NAD-glutamate dehydrogenase ACT2" evidence="5">
    <location>
        <begin position="408"/>
        <end position="497"/>
    </location>
</feature>
<dbReference type="InterPro" id="IPR049062">
    <property type="entry name" value="NAD_Glu_DH_ACT2"/>
</dbReference>
<dbReference type="KEGG" id="tcd:AAIA72_01370"/>
<evidence type="ECO:0000256" key="1">
    <source>
        <dbReference type="ARBA" id="ARBA00023002"/>
    </source>
</evidence>
<organism evidence="7">
    <name type="scientific">Thermohahella caldifontis</name>
    <dbReference type="NCBI Taxonomy" id="3142973"/>
    <lineage>
        <taxon>Bacteria</taxon>
        <taxon>Pseudomonadati</taxon>
        <taxon>Pseudomonadota</taxon>
        <taxon>Gammaproteobacteria</taxon>
        <taxon>Oceanospirillales</taxon>
        <taxon>Hahellaceae</taxon>
        <taxon>Thermohahella</taxon>
    </lineage>
</organism>
<keyword evidence="1 7" id="KW-0560">Oxidoreductase</keyword>
<dbReference type="Pfam" id="PF21073">
    <property type="entry name" value="GDH_HM1"/>
    <property type="match status" value="1"/>
</dbReference>
<dbReference type="PANTHER" id="PTHR43403:SF1">
    <property type="entry name" value="NAD-SPECIFIC GLUTAMATE DEHYDROGENASE"/>
    <property type="match status" value="1"/>
</dbReference>
<dbReference type="EC" id="1.4.1.2" evidence="7"/>
<dbReference type="RefSeq" id="WP_369601665.1">
    <property type="nucleotide sequence ID" value="NZ_CP154858.1"/>
</dbReference>
<dbReference type="InterPro" id="IPR007780">
    <property type="entry name" value="NAD_Glu_DH_bac"/>
</dbReference>
<sequence>MKLTALEERDEFFELLDRELESRLKTGASDDIRQFARYFYEVSPLEELREKRLGDAYGAVLSSWKFLETYKPGKAKVEVSNPNLEENGWQSTHTVITLVMPNMPFIVDSVRMALTRLELNIYAMHNAVLKVQRTAGGKLKKLLGRHEKDKATGCEAFMYVEVDRHSSARDLENIRAELVTVLNEVETAVADYPLMKEKAIELAQAFSKKIKGVDDAERREAQAFLDWLSKDHFTFLGYDEYTYEKAGDDLEIRQVAKSELGILKSHQERPRKFMLSSLPRQARERIAGPEIFIFSKSAERSRVHRPAYPDYVSVKRYNAKGEVVGEARFLGLYTFRVYNDLTEEIPLVRRKIAYVKQESGFDPNDYAGKELDQILAVYPRDELFQISKEQLLEAALGILYIQERRKIRLFMHEDVYGQFVTALVFVPRDIYSTRLRMKIAEILSGELGAEDLEFFTYYSESVLARTQFILRVPPAENRELPVEELQARIVAAAQSWQDGLVEALSEACGEERAARLIQEFQDAFPSAYQEDFSPRRAVIDIDHMESLSSEMPLAMSFYKALEEDDKILHFKLYHEGTSVPLSDVLPVFENLGLRVIGEHPYEVRARSGKVVWIHDFALQSRDEAIVDIARIRKIFEDLFLRVWLRQAENDTFNRLVLAAHLDWRQISMLRSYARYMRQIRFGYSQTFIANTLANHVGIARMLLELFEARFDPARFKSAEQCEAAQQNILNDINTELDEVSNLSEDKVLRRYVELIRATVRTNYYQTDAQGHHKPYMSFKMLPSKIPGVPKPVPMYEIFVYSPQVEGVHLRGGKVARGGLRWSDRYEDYRTEVLGLVKAQQVKNSVIVPVGAKGGFVAKQLPEGDREAWLREGIASYKTFVRGLLDVTDNNRGGEVIPPPNVVRHDEDDYYLVVAADKGTATFSDIANSISAEYDFWLRDAFASGGSQGYDHKKMGITARGAWVSVQRHFREMGLNTDTDEFTAVGVGDMSGDVFGNGMLLSDKMKLVAAFNHMHIFVDPDPDPAAAFRERQRLFNLPRSTWADYDAKLISKGGGVFSRSAKSIPISEEMKARFGITQDKLPPNMLIKAILKAEVDLLWFGGIGTYVKATSESQADAGDKANDTIRINGEDLRAKVVGEGANLGMTQRGRIEYAIKGGRLNTDFVDNSAGVDCSDHEVNIKILLNGIVDEGDMTMKQRNKLLEDMTDQVAWLVLKNNYRQTQALSIAQFESFERVEEYRRLINTLEGLGKLDRALEYIPDDDTITERKSRGEGLARPELCVLNSYVRGYLKEVLIDSELVEDPYLIRELHNEFPSVLVRNYGNAIASHRLRREIIATQLANDLVNHMGITFVERMRQSTGATMENIVKAYVIARDVFDMESIWAEIEALDYQVSAETQIRMMTELMRLVRRATRWFLRNRRRELNIELSMESFRDHVRAIAEGLPDLLASNQKAQHEERRQFLLERGVPESLANTIAGTLFLYSALGIIEAHEESQKALDYVARMFFTVGEVLDLQWFNDQLNKAKPATHWQALARESFREDLDWQQRSLTVGLLQLGDVPEDIDARLEAWTERHGELIARWRAMLTELKASKQPEMAMYSVALRELLDLAQSTVHCAECP</sequence>